<dbReference type="Pfam" id="PF18928">
    <property type="entry name" value="DUF5677"/>
    <property type="match status" value="1"/>
</dbReference>
<keyword evidence="2" id="KW-1185">Reference proteome</keyword>
<gene>
    <name evidence="1" type="ORF">SM436_37585</name>
</gene>
<dbReference type="EMBL" id="JAXCEH010000062">
    <property type="protein sequence ID" value="MFA1559431.1"/>
    <property type="molecule type" value="Genomic_DNA"/>
</dbReference>
<dbReference type="Proteomes" id="UP001569904">
    <property type="component" value="Unassembled WGS sequence"/>
</dbReference>
<reference evidence="1 2" key="1">
    <citation type="submission" date="2023-11" db="EMBL/GenBank/DDBJ databases">
        <title>Actinomadura monticuli sp. nov., isolated from volcanic ash.</title>
        <authorList>
            <person name="Lee S.D."/>
            <person name="Yang H."/>
            <person name="Kim I.S."/>
        </authorList>
    </citation>
    <scope>NUCLEOTIDE SEQUENCE [LARGE SCALE GENOMIC DNA]</scope>
    <source>
        <strain evidence="1 2">DSM 45346</strain>
    </source>
</reference>
<dbReference type="InterPro" id="IPR043733">
    <property type="entry name" value="DUF5677"/>
</dbReference>
<proteinExistence type="predicted"/>
<evidence type="ECO:0000313" key="1">
    <source>
        <dbReference type="EMBL" id="MFA1559431.1"/>
    </source>
</evidence>
<name>A0ABV4R928_9ACTN</name>
<protein>
    <submittedName>
        <fullName evidence="1">DUF5677 domain-containing protein</fullName>
    </submittedName>
</protein>
<organism evidence="1 2">
    <name type="scientific">Actinomadura chokoriensis</name>
    <dbReference type="NCBI Taxonomy" id="454156"/>
    <lineage>
        <taxon>Bacteria</taxon>
        <taxon>Bacillati</taxon>
        <taxon>Actinomycetota</taxon>
        <taxon>Actinomycetes</taxon>
        <taxon>Streptosporangiales</taxon>
        <taxon>Thermomonosporaceae</taxon>
        <taxon>Actinomadura</taxon>
    </lineage>
</organism>
<evidence type="ECO:0000313" key="2">
    <source>
        <dbReference type="Proteomes" id="UP001569904"/>
    </source>
</evidence>
<sequence length="272" mass="30130">MAEYRFGDNKKTLKRAEAIAGVLIAEADQIASADQGVDVDRQRAVEFPTLFGWWRHINRTATALRTLVDAGHTIETTPLVRAILEHTYSMIWLADVGAAGIAVVEDSTWENRKKLIENLERANWKLPDGVSVGSRPSTIPAPGTPAADWHNKIKGEFDSFDQMDTAFGNADMYPVYRNLCDYTHASAWTAFGYLEPLKDGSVALRFAADHKGRANTIWTTVCLIQAGLIISPMISGDPLNKTLQSAIRDLGIPNDLLPQRRPKAERKRPSMS</sequence>
<comment type="caution">
    <text evidence="1">The sequence shown here is derived from an EMBL/GenBank/DDBJ whole genome shotgun (WGS) entry which is preliminary data.</text>
</comment>
<dbReference type="RefSeq" id="WP_371946449.1">
    <property type="nucleotide sequence ID" value="NZ_JAXCEH010000062.1"/>
</dbReference>
<accession>A0ABV4R928</accession>